<dbReference type="Proteomes" id="UP000288178">
    <property type="component" value="Unassembled WGS sequence"/>
</dbReference>
<feature type="chain" id="PRO_5019028478" evidence="1">
    <location>
        <begin position="24"/>
        <end position="161"/>
    </location>
</feature>
<proteinExistence type="predicted"/>
<evidence type="ECO:0000313" key="2">
    <source>
        <dbReference type="EMBL" id="RVT50594.1"/>
    </source>
</evidence>
<keyword evidence="1" id="KW-0732">Signal</keyword>
<evidence type="ECO:0000256" key="1">
    <source>
        <dbReference type="SAM" id="SignalP"/>
    </source>
</evidence>
<accession>A0A437JTX1</accession>
<dbReference type="EMBL" id="SACT01000005">
    <property type="protein sequence ID" value="RVT50594.1"/>
    <property type="molecule type" value="Genomic_DNA"/>
</dbReference>
<dbReference type="InterPro" id="IPR025421">
    <property type="entry name" value="DUF4148"/>
</dbReference>
<keyword evidence="3" id="KW-1185">Reference proteome</keyword>
<gene>
    <name evidence="2" type="ORF">ENE75_16500</name>
</gene>
<feature type="signal peptide" evidence="1">
    <location>
        <begin position="1"/>
        <end position="23"/>
    </location>
</feature>
<sequence length="161" mass="16485">MKTRFNLIAIALLAAATTTSAFATTGTTFVGGEAGFKSHPMPTVKTRAQVQQELAAWRANPVAADGWRDVGGEAGAVYVGTGASGRSRAEVVSEMLQAKRNPVGSDGWMNVGGEAGAVFVGTRAPESSTLRMAHPSGQACHRIVGGLSRSGHMAAAAGRNC</sequence>
<name>A0A437JTX1_9BURK</name>
<evidence type="ECO:0000313" key="3">
    <source>
        <dbReference type="Proteomes" id="UP000288178"/>
    </source>
</evidence>
<dbReference type="Pfam" id="PF13663">
    <property type="entry name" value="DUF4148"/>
    <property type="match status" value="1"/>
</dbReference>
<organism evidence="2 3">
    <name type="scientific">Rubrivivax albus</name>
    <dbReference type="NCBI Taxonomy" id="2499835"/>
    <lineage>
        <taxon>Bacteria</taxon>
        <taxon>Pseudomonadati</taxon>
        <taxon>Pseudomonadota</taxon>
        <taxon>Betaproteobacteria</taxon>
        <taxon>Burkholderiales</taxon>
        <taxon>Sphaerotilaceae</taxon>
        <taxon>Rubrivivax</taxon>
    </lineage>
</organism>
<dbReference type="AlphaFoldDB" id="A0A437JTX1"/>
<reference evidence="2 3" key="1">
    <citation type="submission" date="2019-01" db="EMBL/GenBank/DDBJ databases">
        <authorList>
            <person name="Chen W.-M."/>
        </authorList>
    </citation>
    <scope>NUCLEOTIDE SEQUENCE [LARGE SCALE GENOMIC DNA]</scope>
    <source>
        <strain evidence="2 3">ICH-3</strain>
    </source>
</reference>
<protein>
    <submittedName>
        <fullName evidence="2">DUF4148 domain-containing protein</fullName>
    </submittedName>
</protein>
<comment type="caution">
    <text evidence="2">The sequence shown here is derived from an EMBL/GenBank/DDBJ whole genome shotgun (WGS) entry which is preliminary data.</text>
</comment>